<evidence type="ECO:0000256" key="6">
    <source>
        <dbReference type="SAM" id="Phobius"/>
    </source>
</evidence>
<evidence type="ECO:0000313" key="7">
    <source>
        <dbReference type="EMBL" id="MFD2612772.1"/>
    </source>
</evidence>
<dbReference type="InterPro" id="IPR005496">
    <property type="entry name" value="Integral_membrane_TerC"/>
</dbReference>
<gene>
    <name evidence="7" type="ORF">ACFSUF_10100</name>
</gene>
<dbReference type="PANTHER" id="PTHR30238">
    <property type="entry name" value="MEMBRANE BOUND PREDICTED REDOX MODULATOR"/>
    <property type="match status" value="1"/>
</dbReference>
<keyword evidence="4 6" id="KW-1133">Transmembrane helix</keyword>
<sequence length="227" mass="24741">MDFFSVEFFSALLTIIFIDLILAGDNAIVIGMAARNLPKENQKKVIFYGTAGAIGIRILATLVVVWLLDIPWLLVIGGVLLVWIAYKLLVEEEKPHELSAGTSIWAAVRTIIIADAAMGLDNVIAVAGAAHGDMLLVVIGLIISIPIVVWGSTLFIGLINRFPWIVYLGSGILAYTAAKMITHEPKVKHLFENPAVYWGFIALVVVGVLIAGRLTMKRKQQSNVTQH</sequence>
<feature type="transmembrane region" description="Helical" evidence="6">
    <location>
        <begin position="12"/>
        <end position="33"/>
    </location>
</feature>
<dbReference type="NCBIfam" id="TIGR03717">
    <property type="entry name" value="R_switched_YjbE"/>
    <property type="match status" value="1"/>
</dbReference>
<protein>
    <submittedName>
        <fullName evidence="7">TerC family protein</fullName>
    </submittedName>
</protein>
<feature type="transmembrane region" description="Helical" evidence="6">
    <location>
        <begin position="72"/>
        <end position="90"/>
    </location>
</feature>
<evidence type="ECO:0000256" key="4">
    <source>
        <dbReference type="ARBA" id="ARBA00022989"/>
    </source>
</evidence>
<comment type="caution">
    <text evidence="7">The sequence shown here is derived from an EMBL/GenBank/DDBJ whole genome shotgun (WGS) entry which is preliminary data.</text>
</comment>
<feature type="transmembrane region" description="Helical" evidence="6">
    <location>
        <begin position="111"/>
        <end position="130"/>
    </location>
</feature>
<dbReference type="Pfam" id="PF03741">
    <property type="entry name" value="TerC"/>
    <property type="match status" value="1"/>
</dbReference>
<keyword evidence="8" id="KW-1185">Reference proteome</keyword>
<feature type="transmembrane region" description="Helical" evidence="6">
    <location>
        <begin position="195"/>
        <end position="212"/>
    </location>
</feature>
<dbReference type="InterPro" id="IPR022301">
    <property type="entry name" value="Integral_membrane_YjbE"/>
</dbReference>
<organism evidence="7 8">
    <name type="scientific">Paenibacillus gansuensis</name>
    <dbReference type="NCBI Taxonomy" id="306542"/>
    <lineage>
        <taxon>Bacteria</taxon>
        <taxon>Bacillati</taxon>
        <taxon>Bacillota</taxon>
        <taxon>Bacilli</taxon>
        <taxon>Bacillales</taxon>
        <taxon>Paenibacillaceae</taxon>
        <taxon>Paenibacillus</taxon>
    </lineage>
</organism>
<dbReference type="EMBL" id="JBHUME010000007">
    <property type="protein sequence ID" value="MFD2612772.1"/>
    <property type="molecule type" value="Genomic_DNA"/>
</dbReference>
<keyword evidence="3 6" id="KW-0812">Transmembrane</keyword>
<dbReference type="Proteomes" id="UP001597541">
    <property type="component" value="Unassembled WGS sequence"/>
</dbReference>
<dbReference type="RefSeq" id="WP_377602559.1">
    <property type="nucleotide sequence ID" value="NZ_JBHUME010000007.1"/>
</dbReference>
<evidence type="ECO:0000313" key="8">
    <source>
        <dbReference type="Proteomes" id="UP001597541"/>
    </source>
</evidence>
<evidence type="ECO:0000256" key="3">
    <source>
        <dbReference type="ARBA" id="ARBA00022692"/>
    </source>
</evidence>
<evidence type="ECO:0000256" key="5">
    <source>
        <dbReference type="ARBA" id="ARBA00023136"/>
    </source>
</evidence>
<keyword evidence="5 6" id="KW-0472">Membrane</keyword>
<evidence type="ECO:0000256" key="2">
    <source>
        <dbReference type="ARBA" id="ARBA00007511"/>
    </source>
</evidence>
<comment type="similarity">
    <text evidence="2">Belongs to the TerC family.</text>
</comment>
<proteinExistence type="inferred from homology"/>
<accession>A0ABW5PEL8</accession>
<reference evidence="8" key="1">
    <citation type="journal article" date="2019" name="Int. J. Syst. Evol. Microbiol.">
        <title>The Global Catalogue of Microorganisms (GCM) 10K type strain sequencing project: providing services to taxonomists for standard genome sequencing and annotation.</title>
        <authorList>
            <consortium name="The Broad Institute Genomics Platform"/>
            <consortium name="The Broad Institute Genome Sequencing Center for Infectious Disease"/>
            <person name="Wu L."/>
            <person name="Ma J."/>
        </authorList>
    </citation>
    <scope>NUCLEOTIDE SEQUENCE [LARGE SCALE GENOMIC DNA]</scope>
    <source>
        <strain evidence="8">KCTC 3950</strain>
    </source>
</reference>
<feature type="transmembrane region" description="Helical" evidence="6">
    <location>
        <begin position="164"/>
        <end position="183"/>
    </location>
</feature>
<feature type="transmembrane region" description="Helical" evidence="6">
    <location>
        <begin position="45"/>
        <end position="66"/>
    </location>
</feature>
<evidence type="ECO:0000256" key="1">
    <source>
        <dbReference type="ARBA" id="ARBA00004141"/>
    </source>
</evidence>
<feature type="transmembrane region" description="Helical" evidence="6">
    <location>
        <begin position="136"/>
        <end position="157"/>
    </location>
</feature>
<name>A0ABW5PEL8_9BACL</name>
<dbReference type="PANTHER" id="PTHR30238:SF4">
    <property type="entry name" value="SLL1022 PROTEIN"/>
    <property type="match status" value="1"/>
</dbReference>
<comment type="subcellular location">
    <subcellularLocation>
        <location evidence="1">Membrane</location>
        <topology evidence="1">Multi-pass membrane protein</topology>
    </subcellularLocation>
</comment>